<evidence type="ECO:0000259" key="8">
    <source>
        <dbReference type="Pfam" id="PF01699"/>
    </source>
</evidence>
<dbReference type="InterPro" id="IPR004837">
    <property type="entry name" value="NaCa_Exmemb"/>
</dbReference>
<reference evidence="10" key="2">
    <citation type="submission" date="2017-02" db="UniProtKB">
        <authorList>
            <consortium name="WormBaseParasite"/>
        </authorList>
    </citation>
    <scope>IDENTIFICATION</scope>
</reference>
<dbReference type="Gene3D" id="1.20.1420.30">
    <property type="entry name" value="NCX, central ion-binding region"/>
    <property type="match status" value="1"/>
</dbReference>
<proteinExistence type="predicted"/>
<dbReference type="GO" id="GO:0005432">
    <property type="term" value="F:calcium:sodium antiporter activity"/>
    <property type="evidence" value="ECO:0007669"/>
    <property type="project" value="TreeGrafter"/>
</dbReference>
<evidence type="ECO:0000256" key="1">
    <source>
        <dbReference type="ARBA" id="ARBA00004141"/>
    </source>
</evidence>
<dbReference type="PANTHER" id="PTHR12266:SF0">
    <property type="entry name" value="MITOCHONDRIAL SODIUM_CALCIUM EXCHANGER PROTEIN"/>
    <property type="match status" value="1"/>
</dbReference>
<keyword evidence="6" id="KW-1133">Transmembrane helix</keyword>
<evidence type="ECO:0000256" key="3">
    <source>
        <dbReference type="ARBA" id="ARBA00022449"/>
    </source>
</evidence>
<organism evidence="9 10">
    <name type="scientific">Angiostrongylus cantonensis</name>
    <name type="common">Rat lungworm</name>
    <dbReference type="NCBI Taxonomy" id="6313"/>
    <lineage>
        <taxon>Eukaryota</taxon>
        <taxon>Metazoa</taxon>
        <taxon>Ecdysozoa</taxon>
        <taxon>Nematoda</taxon>
        <taxon>Chromadorea</taxon>
        <taxon>Rhabditida</taxon>
        <taxon>Rhabditina</taxon>
        <taxon>Rhabditomorpha</taxon>
        <taxon>Strongyloidea</taxon>
        <taxon>Metastrongylidae</taxon>
        <taxon>Angiostrongylus</taxon>
    </lineage>
</organism>
<dbReference type="GO" id="GO:0016020">
    <property type="term" value="C:membrane"/>
    <property type="evidence" value="ECO:0007669"/>
    <property type="project" value="UniProtKB-SubCell"/>
</dbReference>
<dbReference type="GO" id="GO:0006874">
    <property type="term" value="P:intracellular calcium ion homeostasis"/>
    <property type="evidence" value="ECO:0007669"/>
    <property type="project" value="TreeGrafter"/>
</dbReference>
<dbReference type="InterPro" id="IPR044880">
    <property type="entry name" value="NCX_ion-bd_dom_sf"/>
</dbReference>
<name>A0A0K0CW98_ANGCA</name>
<keyword evidence="5" id="KW-0812">Transmembrane</keyword>
<keyword evidence="7" id="KW-0472">Membrane</keyword>
<evidence type="ECO:0000256" key="7">
    <source>
        <dbReference type="ARBA" id="ARBA00023136"/>
    </source>
</evidence>
<evidence type="ECO:0000256" key="5">
    <source>
        <dbReference type="ARBA" id="ARBA00022692"/>
    </source>
</evidence>
<reference evidence="9" key="1">
    <citation type="submission" date="2012-09" db="EMBL/GenBank/DDBJ databases">
        <authorList>
            <person name="Martin A.A."/>
        </authorList>
    </citation>
    <scope>NUCLEOTIDE SEQUENCE</scope>
</reference>
<dbReference type="InterPro" id="IPR051359">
    <property type="entry name" value="CaCA_antiporter"/>
</dbReference>
<keyword evidence="9" id="KW-1185">Reference proteome</keyword>
<keyword evidence="4" id="KW-0406">Ion transport</keyword>
<dbReference type="Pfam" id="PF01699">
    <property type="entry name" value="Na_Ca_ex"/>
    <property type="match status" value="1"/>
</dbReference>
<keyword evidence="3" id="KW-0050">Antiport</keyword>
<evidence type="ECO:0000256" key="2">
    <source>
        <dbReference type="ARBA" id="ARBA00022448"/>
    </source>
</evidence>
<dbReference type="PANTHER" id="PTHR12266">
    <property type="entry name" value="NA+/CA2+ K+ INDEPENDENT EXCHANGER"/>
    <property type="match status" value="1"/>
</dbReference>
<comment type="subcellular location">
    <subcellularLocation>
        <location evidence="1">Membrane</location>
        <topology evidence="1">Multi-pass membrane protein</topology>
    </subcellularLocation>
</comment>
<protein>
    <submittedName>
        <fullName evidence="10">Na_Ca_ex domain-containing protein</fullName>
    </submittedName>
</protein>
<dbReference type="Proteomes" id="UP000035642">
    <property type="component" value="Unassembled WGS sequence"/>
</dbReference>
<evidence type="ECO:0000256" key="6">
    <source>
        <dbReference type="ARBA" id="ARBA00022989"/>
    </source>
</evidence>
<evidence type="ECO:0000313" key="9">
    <source>
        <dbReference type="Proteomes" id="UP000035642"/>
    </source>
</evidence>
<evidence type="ECO:0000313" key="10">
    <source>
        <dbReference type="WBParaSite" id="ACAC_0000169201-mRNA-1"/>
    </source>
</evidence>
<dbReference type="STRING" id="6313.A0A0K0CW98"/>
<accession>A0A0K0CW98</accession>
<dbReference type="WBParaSite" id="ACAC_0000169201-mRNA-1">
    <property type="protein sequence ID" value="ACAC_0000169201-mRNA-1"/>
    <property type="gene ID" value="ACAC_0000169201"/>
</dbReference>
<evidence type="ECO:0000256" key="4">
    <source>
        <dbReference type="ARBA" id="ARBA00022568"/>
    </source>
</evidence>
<keyword evidence="4" id="KW-0106">Calcium</keyword>
<sequence length="87" mass="9399">MSLSWIYFISSEVVNVVTMFGVVSQLSHEVLGLTILAWSNSIGDLVANISVVKQGYPRMAMVAAVGGPLFSKSLFLLPVQHFFAGSH</sequence>
<dbReference type="AlphaFoldDB" id="A0A0K0CW98"/>
<feature type="domain" description="Sodium/calcium exchanger membrane region" evidence="8">
    <location>
        <begin position="1"/>
        <end position="71"/>
    </location>
</feature>
<keyword evidence="4" id="KW-0109">Calcium transport</keyword>
<keyword evidence="2" id="KW-0813">Transport</keyword>